<dbReference type="GO" id="GO:0004177">
    <property type="term" value="F:aminopeptidase activity"/>
    <property type="evidence" value="ECO:0007669"/>
    <property type="project" value="UniProtKB-UniRule"/>
</dbReference>
<accession>A0A1Y6CV28</accession>
<gene>
    <name evidence="9" type="ORF">SAMN02949497_1806</name>
</gene>
<evidence type="ECO:0000256" key="1">
    <source>
        <dbReference type="ARBA" id="ARBA00006272"/>
    </source>
</evidence>
<organism evidence="9 10">
    <name type="scientific">Methylomagnum ishizawai</name>
    <dbReference type="NCBI Taxonomy" id="1760988"/>
    <lineage>
        <taxon>Bacteria</taxon>
        <taxon>Pseudomonadati</taxon>
        <taxon>Pseudomonadota</taxon>
        <taxon>Gammaproteobacteria</taxon>
        <taxon>Methylococcales</taxon>
        <taxon>Methylococcaceae</taxon>
        <taxon>Methylomagnum</taxon>
    </lineage>
</organism>
<dbReference type="SUPFAM" id="SSF53187">
    <property type="entry name" value="Zn-dependent exopeptidases"/>
    <property type="match status" value="1"/>
</dbReference>
<comment type="cofactor">
    <cofactor evidence="8">
        <name>a divalent metal cation</name>
        <dbReference type="ChEBI" id="CHEBI:60240"/>
    </cofactor>
    <text evidence="8">Binds 2 divalent metal cations per subunit.</text>
</comment>
<feature type="active site" description="Proton acceptor" evidence="7">
    <location>
        <position position="220"/>
    </location>
</feature>
<dbReference type="RefSeq" id="WP_085211916.1">
    <property type="nucleotide sequence ID" value="NZ_FXAM01000001.1"/>
</dbReference>
<keyword evidence="10" id="KW-1185">Reference proteome</keyword>
<dbReference type="Pfam" id="PF05343">
    <property type="entry name" value="Peptidase_M42"/>
    <property type="match status" value="1"/>
</dbReference>
<sequence length="347" mass="38200">MSDPFRERLFRLIADLVLCHSPSGAEQEIDAYLLAWLGERGIPANQDAAGNIIVRIPGRDGSRRLAITAHKDEIGGIVKGIRDNGRIEVRKLGGAFPWVWGEGVVDLLGDRATLPGILSFGSRHVSHESPQKVYEEERPPRWETVWVDCKCSRYELAEAGIRPGTRVVVGKHRKQPFRLGDDYIASYALDNKAVVAVLLLLAESLRHPGPELSLVFSSKEEVGGIGALYFTQRNPIDELIALDIAPKSSEYPIVSDRDPVLLSQDSYGMYDEALNARLKAAAREAGFAIQHAILCQFGTDASVAMKWGHVPRAACLGFPADNTHGYEIAHFGALEACFRILETYGRT</sequence>
<keyword evidence="5" id="KW-0378">Hydrolase</keyword>
<dbReference type="PANTHER" id="PTHR32481">
    <property type="entry name" value="AMINOPEPTIDASE"/>
    <property type="match status" value="1"/>
</dbReference>
<dbReference type="Proteomes" id="UP000192923">
    <property type="component" value="Unassembled WGS sequence"/>
</dbReference>
<keyword evidence="2 9" id="KW-0031">Aminopeptidase</keyword>
<evidence type="ECO:0000256" key="7">
    <source>
        <dbReference type="PIRSR" id="PIRSR001123-1"/>
    </source>
</evidence>
<comment type="similarity">
    <text evidence="1 6">Belongs to the peptidase M42 family.</text>
</comment>
<dbReference type="InterPro" id="IPR023367">
    <property type="entry name" value="Peptidase_M42_dom2"/>
</dbReference>
<dbReference type="EMBL" id="FXAM01000001">
    <property type="protein sequence ID" value="SMF94488.1"/>
    <property type="molecule type" value="Genomic_DNA"/>
</dbReference>
<evidence type="ECO:0000256" key="3">
    <source>
        <dbReference type="ARBA" id="ARBA00022670"/>
    </source>
</evidence>
<protein>
    <submittedName>
        <fullName evidence="9">Aminopeptidase FrvX</fullName>
    </submittedName>
</protein>
<reference evidence="9 10" key="1">
    <citation type="submission" date="2016-12" db="EMBL/GenBank/DDBJ databases">
        <authorList>
            <person name="Song W.-J."/>
            <person name="Kurnit D.M."/>
        </authorList>
    </citation>
    <scope>NUCLEOTIDE SEQUENCE [LARGE SCALE GENOMIC DNA]</scope>
    <source>
        <strain evidence="9 10">175</strain>
    </source>
</reference>
<dbReference type="AlphaFoldDB" id="A0A1Y6CV28"/>
<dbReference type="STRING" id="1760988.SAMN02949497_1806"/>
<proteinExistence type="inferred from homology"/>
<dbReference type="InterPro" id="IPR008007">
    <property type="entry name" value="Peptidase_M42"/>
</dbReference>
<dbReference type="OrthoDB" id="9772053at2"/>
<dbReference type="SUPFAM" id="SSF101821">
    <property type="entry name" value="Aminopeptidase/glucanase lid domain"/>
    <property type="match status" value="1"/>
</dbReference>
<evidence type="ECO:0000313" key="9">
    <source>
        <dbReference type="EMBL" id="SMF94488.1"/>
    </source>
</evidence>
<feature type="binding site" evidence="8">
    <location>
        <position position="70"/>
    </location>
    <ligand>
        <name>Zn(2+)</name>
        <dbReference type="ChEBI" id="CHEBI:29105"/>
        <label>1</label>
    </ligand>
</feature>
<feature type="binding site" evidence="8">
    <location>
        <position position="190"/>
    </location>
    <ligand>
        <name>Zn(2+)</name>
        <dbReference type="ChEBI" id="CHEBI:29105"/>
        <label>1</label>
    </ligand>
</feature>
<name>A0A1Y6CV28_9GAMM</name>
<evidence type="ECO:0000256" key="5">
    <source>
        <dbReference type="ARBA" id="ARBA00022801"/>
    </source>
</evidence>
<dbReference type="InterPro" id="IPR051464">
    <property type="entry name" value="Peptidase_M42_aminopept"/>
</dbReference>
<dbReference type="PANTHER" id="PTHR32481:SF0">
    <property type="entry name" value="AMINOPEPTIDASE YPDE-RELATED"/>
    <property type="match status" value="1"/>
</dbReference>
<feature type="binding site" evidence="8">
    <location>
        <position position="243"/>
    </location>
    <ligand>
        <name>Zn(2+)</name>
        <dbReference type="ChEBI" id="CHEBI:29105"/>
        <label>1</label>
    </ligand>
</feature>
<dbReference type="Gene3D" id="2.40.30.40">
    <property type="entry name" value="Peptidase M42, domain 2"/>
    <property type="match status" value="1"/>
</dbReference>
<keyword evidence="4 8" id="KW-0479">Metal-binding</keyword>
<evidence type="ECO:0000256" key="4">
    <source>
        <dbReference type="ARBA" id="ARBA00022723"/>
    </source>
</evidence>
<feature type="binding site" evidence="8">
    <location>
        <position position="190"/>
    </location>
    <ligand>
        <name>Zn(2+)</name>
        <dbReference type="ChEBI" id="CHEBI:29105"/>
        <label>2</label>
    </ligand>
</feature>
<feature type="binding site" evidence="8">
    <location>
        <position position="221"/>
    </location>
    <ligand>
        <name>Zn(2+)</name>
        <dbReference type="ChEBI" id="CHEBI:29105"/>
        <label>2</label>
    </ligand>
</feature>
<dbReference type="GO" id="GO:0006508">
    <property type="term" value="P:proteolysis"/>
    <property type="evidence" value="ECO:0007669"/>
    <property type="project" value="UniProtKB-KW"/>
</dbReference>
<evidence type="ECO:0000256" key="6">
    <source>
        <dbReference type="PIRNR" id="PIRNR001123"/>
    </source>
</evidence>
<feature type="binding site" evidence="8">
    <location>
        <position position="324"/>
    </location>
    <ligand>
        <name>Zn(2+)</name>
        <dbReference type="ChEBI" id="CHEBI:29105"/>
        <label>2</label>
    </ligand>
</feature>
<evidence type="ECO:0000313" key="10">
    <source>
        <dbReference type="Proteomes" id="UP000192923"/>
    </source>
</evidence>
<dbReference type="PIRSF" id="PIRSF001123">
    <property type="entry name" value="PepA_GA"/>
    <property type="match status" value="1"/>
</dbReference>
<dbReference type="GO" id="GO:0046872">
    <property type="term" value="F:metal ion binding"/>
    <property type="evidence" value="ECO:0007669"/>
    <property type="project" value="UniProtKB-UniRule"/>
</dbReference>
<keyword evidence="3" id="KW-0645">Protease</keyword>
<dbReference type="Gene3D" id="3.40.630.10">
    <property type="entry name" value="Zn peptidases"/>
    <property type="match status" value="1"/>
</dbReference>
<evidence type="ECO:0000256" key="2">
    <source>
        <dbReference type="ARBA" id="ARBA00022438"/>
    </source>
</evidence>
<evidence type="ECO:0000256" key="8">
    <source>
        <dbReference type="PIRSR" id="PIRSR001123-2"/>
    </source>
</evidence>